<evidence type="ECO:0008006" key="4">
    <source>
        <dbReference type="Google" id="ProtNLM"/>
    </source>
</evidence>
<reference evidence="2 3" key="1">
    <citation type="submission" date="2019-08" db="EMBL/GenBank/DDBJ databases">
        <title>The genome of the soybean aphid Biotype 1, its phylome, world population structure and adaptation to the North American continent.</title>
        <authorList>
            <person name="Giordano R."/>
            <person name="Donthu R.K."/>
            <person name="Hernandez A.G."/>
            <person name="Wright C.L."/>
            <person name="Zimin A.V."/>
        </authorList>
    </citation>
    <scope>NUCLEOTIDE SEQUENCE [LARGE SCALE GENOMIC DNA]</scope>
    <source>
        <tissue evidence="2">Whole aphids</tissue>
    </source>
</reference>
<gene>
    <name evidence="2" type="ORF">AGLY_015195</name>
</gene>
<keyword evidence="1" id="KW-0472">Membrane</keyword>
<comment type="caution">
    <text evidence="2">The sequence shown here is derived from an EMBL/GenBank/DDBJ whole genome shotgun (WGS) entry which is preliminary data.</text>
</comment>
<accession>A0A6G0T2P8</accession>
<organism evidence="2 3">
    <name type="scientific">Aphis glycines</name>
    <name type="common">Soybean aphid</name>
    <dbReference type="NCBI Taxonomy" id="307491"/>
    <lineage>
        <taxon>Eukaryota</taxon>
        <taxon>Metazoa</taxon>
        <taxon>Ecdysozoa</taxon>
        <taxon>Arthropoda</taxon>
        <taxon>Hexapoda</taxon>
        <taxon>Insecta</taxon>
        <taxon>Pterygota</taxon>
        <taxon>Neoptera</taxon>
        <taxon>Paraneoptera</taxon>
        <taxon>Hemiptera</taxon>
        <taxon>Sternorrhyncha</taxon>
        <taxon>Aphidomorpha</taxon>
        <taxon>Aphidoidea</taxon>
        <taxon>Aphididae</taxon>
        <taxon>Aphidini</taxon>
        <taxon>Aphis</taxon>
        <taxon>Aphis</taxon>
    </lineage>
</organism>
<evidence type="ECO:0000256" key="1">
    <source>
        <dbReference type="SAM" id="Phobius"/>
    </source>
</evidence>
<dbReference type="AlphaFoldDB" id="A0A6G0T2P8"/>
<protein>
    <recommendedName>
        <fullName evidence="4">Transmembrane protein</fullName>
    </recommendedName>
</protein>
<keyword evidence="3" id="KW-1185">Reference proteome</keyword>
<feature type="transmembrane region" description="Helical" evidence="1">
    <location>
        <begin position="137"/>
        <end position="154"/>
    </location>
</feature>
<dbReference type="EMBL" id="VYZN01000068">
    <property type="protein sequence ID" value="KAE9524474.1"/>
    <property type="molecule type" value="Genomic_DNA"/>
</dbReference>
<dbReference type="Proteomes" id="UP000475862">
    <property type="component" value="Unassembled WGS sequence"/>
</dbReference>
<proteinExistence type="predicted"/>
<name>A0A6G0T2P8_APHGL</name>
<sequence>MSITRLYDMLQYFIRFPRISNLVMAFQRYKFYLQDLRSKFIKIVPKNYSKYQICFRANFSSILRIYHFFDRITSFENKNYCLFVCLYNLYFKTQYSTISSFFKLKIFLISYNILLFVNYLIILLHNILIWTIWLDKFGFLNFITIISIVIFRVINKLEILFDQIFQLNYTFF</sequence>
<keyword evidence="1" id="KW-1133">Transmembrane helix</keyword>
<evidence type="ECO:0000313" key="2">
    <source>
        <dbReference type="EMBL" id="KAE9524474.1"/>
    </source>
</evidence>
<keyword evidence="1" id="KW-0812">Transmembrane</keyword>
<feature type="transmembrane region" description="Helical" evidence="1">
    <location>
        <begin position="106"/>
        <end position="131"/>
    </location>
</feature>
<evidence type="ECO:0000313" key="3">
    <source>
        <dbReference type="Proteomes" id="UP000475862"/>
    </source>
</evidence>